<dbReference type="GO" id="GO:0016020">
    <property type="term" value="C:membrane"/>
    <property type="evidence" value="ECO:0007669"/>
    <property type="project" value="TreeGrafter"/>
</dbReference>
<dbReference type="InterPro" id="IPR005804">
    <property type="entry name" value="FA_desaturase_dom"/>
</dbReference>
<dbReference type="GO" id="GO:0006629">
    <property type="term" value="P:lipid metabolic process"/>
    <property type="evidence" value="ECO:0007669"/>
    <property type="project" value="InterPro"/>
</dbReference>
<sequence>MRQDNVQVSDDNAPEHSEGIRVGRKLLEATRPYVEQSAATSWWRVASTFVLMIIALTAAGLVPWWPLRLMFSVLGGLLIVRAFITFHDYLHGAILKNSRVAYWLFHAFGALMLTPTRSWLASHNYHHGHVGQISEASVGAFPLITTRMWRDSTRWQRFTYRAQRNPLVVLLSYPIVFGFNITLLPFLRAPVKYLDSLAAMASHAALMTVVWVLGGFTTVFFVVLLPMTLASAMGCYLFFAQHSFRRMQIASPEAWTFYRGAMESSSFMRMNKVMQWFTGNIGYHHIHHLNVRIPFYRLPEVMAAIPELQSPATTSLAPGEIADCFRYALWDEEKQRMVSYREAGG</sequence>
<keyword evidence="1" id="KW-0472">Membrane</keyword>
<keyword evidence="1" id="KW-0812">Transmembrane</keyword>
<dbReference type="STRING" id="375760.SAMN04488073_3002"/>
<accession>A0A1I6HT61</accession>
<organism evidence="3 4">
    <name type="scientific">Marinobacter gudaonensis</name>
    <dbReference type="NCBI Taxonomy" id="375760"/>
    <lineage>
        <taxon>Bacteria</taxon>
        <taxon>Pseudomonadati</taxon>
        <taxon>Pseudomonadota</taxon>
        <taxon>Gammaproteobacteria</taxon>
        <taxon>Pseudomonadales</taxon>
        <taxon>Marinobacteraceae</taxon>
        <taxon>Marinobacter</taxon>
    </lineage>
</organism>
<feature type="transmembrane region" description="Helical" evidence="1">
    <location>
        <begin position="219"/>
        <end position="239"/>
    </location>
</feature>
<name>A0A1I6HT61_9GAMM</name>
<feature type="transmembrane region" description="Helical" evidence="1">
    <location>
        <begin position="71"/>
        <end position="90"/>
    </location>
</feature>
<evidence type="ECO:0000313" key="3">
    <source>
        <dbReference type="EMBL" id="SFR57641.1"/>
    </source>
</evidence>
<proteinExistence type="predicted"/>
<dbReference type="OrthoDB" id="9792534at2"/>
<evidence type="ECO:0000259" key="2">
    <source>
        <dbReference type="Pfam" id="PF00487"/>
    </source>
</evidence>
<dbReference type="GO" id="GO:0016717">
    <property type="term" value="F:oxidoreductase activity, acting on paired donors, with oxidation of a pair of donors resulting in the reduction of molecular oxygen to two molecules of water"/>
    <property type="evidence" value="ECO:0007669"/>
    <property type="project" value="TreeGrafter"/>
</dbReference>
<dbReference type="Proteomes" id="UP000199290">
    <property type="component" value="Unassembled WGS sequence"/>
</dbReference>
<dbReference type="AlphaFoldDB" id="A0A1I6HT61"/>
<feature type="transmembrane region" description="Helical" evidence="1">
    <location>
        <begin position="167"/>
        <end position="187"/>
    </location>
</feature>
<keyword evidence="4" id="KW-1185">Reference proteome</keyword>
<dbReference type="InterPro" id="IPR012171">
    <property type="entry name" value="Fatty_acid_desaturase"/>
</dbReference>
<evidence type="ECO:0000256" key="1">
    <source>
        <dbReference type="SAM" id="Phobius"/>
    </source>
</evidence>
<evidence type="ECO:0000313" key="4">
    <source>
        <dbReference type="Proteomes" id="UP000199290"/>
    </source>
</evidence>
<feature type="domain" description="Fatty acid desaturase" evidence="2">
    <location>
        <begin position="63"/>
        <end position="307"/>
    </location>
</feature>
<feature type="transmembrane region" description="Helical" evidence="1">
    <location>
        <begin position="41"/>
        <end position="65"/>
    </location>
</feature>
<reference evidence="4" key="1">
    <citation type="submission" date="2016-10" db="EMBL/GenBank/DDBJ databases">
        <authorList>
            <person name="Varghese N."/>
            <person name="Submissions S."/>
        </authorList>
    </citation>
    <scope>NUCLEOTIDE SEQUENCE [LARGE SCALE GENOMIC DNA]</scope>
    <source>
        <strain evidence="4">CGMCC 1.6294</strain>
    </source>
</reference>
<dbReference type="RefSeq" id="WP_091991971.1">
    <property type="nucleotide sequence ID" value="NZ_FOYV01000003.1"/>
</dbReference>
<keyword evidence="1" id="KW-1133">Transmembrane helix</keyword>
<dbReference type="PANTHER" id="PTHR19353">
    <property type="entry name" value="FATTY ACID DESATURASE 2"/>
    <property type="match status" value="1"/>
</dbReference>
<gene>
    <name evidence="3" type="ORF">SAMN04488073_3002</name>
</gene>
<dbReference type="PANTHER" id="PTHR19353:SF73">
    <property type="entry name" value="FATTY ACID DESATURASE"/>
    <property type="match status" value="1"/>
</dbReference>
<dbReference type="EMBL" id="FOYV01000003">
    <property type="protein sequence ID" value="SFR57641.1"/>
    <property type="molecule type" value="Genomic_DNA"/>
</dbReference>
<dbReference type="Pfam" id="PF00487">
    <property type="entry name" value="FA_desaturase"/>
    <property type="match status" value="1"/>
</dbReference>
<protein>
    <submittedName>
        <fullName evidence="3">Omega-6 fatty acid desaturase (Delta-12 desaturase)</fullName>
    </submittedName>
</protein>